<evidence type="ECO:0000313" key="2">
    <source>
        <dbReference type="EMBL" id="WVZ98474.1"/>
    </source>
</evidence>
<dbReference type="Proteomes" id="UP001341281">
    <property type="component" value="Chromosome 10"/>
</dbReference>
<proteinExistence type="predicted"/>
<gene>
    <name evidence="2" type="ORF">U9M48_043914</name>
</gene>
<organism evidence="2 3">
    <name type="scientific">Paspalum notatum var. saurae</name>
    <dbReference type="NCBI Taxonomy" id="547442"/>
    <lineage>
        <taxon>Eukaryota</taxon>
        <taxon>Viridiplantae</taxon>
        <taxon>Streptophyta</taxon>
        <taxon>Embryophyta</taxon>
        <taxon>Tracheophyta</taxon>
        <taxon>Spermatophyta</taxon>
        <taxon>Magnoliopsida</taxon>
        <taxon>Liliopsida</taxon>
        <taxon>Poales</taxon>
        <taxon>Poaceae</taxon>
        <taxon>PACMAD clade</taxon>
        <taxon>Panicoideae</taxon>
        <taxon>Andropogonodae</taxon>
        <taxon>Paspaleae</taxon>
        <taxon>Paspalinae</taxon>
        <taxon>Paspalum</taxon>
    </lineage>
</organism>
<dbReference type="AlphaFoldDB" id="A0AAQ3UTS1"/>
<accession>A0AAQ3UTS1</accession>
<sequence length="159" mass="17933">MSDERSPEPPPPPRPGASSRRRERTRSRSSSLRLCTTRRRRRKDLRRLPLHDPPPPPPPPPPGDTLTRSIATSPSSSTLLVRRRTQPNFPLSAFFFLLGKLKGCSSSAKTLEPSEQLCSYMSSSVHIGTDLFQYEHDAQKKWGHACNWIGFSSLKDLSR</sequence>
<evidence type="ECO:0000256" key="1">
    <source>
        <dbReference type="SAM" id="MobiDB-lite"/>
    </source>
</evidence>
<feature type="compositionally biased region" description="Pro residues" evidence="1">
    <location>
        <begin position="51"/>
        <end position="63"/>
    </location>
</feature>
<name>A0AAQ3UTS1_PASNO</name>
<dbReference type="EMBL" id="CP144754">
    <property type="protein sequence ID" value="WVZ98474.1"/>
    <property type="molecule type" value="Genomic_DNA"/>
</dbReference>
<feature type="region of interest" description="Disordered" evidence="1">
    <location>
        <begin position="1"/>
        <end position="81"/>
    </location>
</feature>
<feature type="compositionally biased region" description="Basic residues" evidence="1">
    <location>
        <begin position="36"/>
        <end position="45"/>
    </location>
</feature>
<evidence type="ECO:0000313" key="3">
    <source>
        <dbReference type="Proteomes" id="UP001341281"/>
    </source>
</evidence>
<feature type="compositionally biased region" description="Polar residues" evidence="1">
    <location>
        <begin position="70"/>
        <end position="79"/>
    </location>
</feature>
<keyword evidence="3" id="KW-1185">Reference proteome</keyword>
<reference evidence="2 3" key="1">
    <citation type="submission" date="2024-02" db="EMBL/GenBank/DDBJ databases">
        <title>High-quality chromosome-scale genome assembly of Pensacola bahiagrass (Paspalum notatum Flugge var. saurae).</title>
        <authorList>
            <person name="Vega J.M."/>
            <person name="Podio M."/>
            <person name="Orjuela J."/>
            <person name="Siena L.A."/>
            <person name="Pessino S.C."/>
            <person name="Combes M.C."/>
            <person name="Mariac C."/>
            <person name="Albertini E."/>
            <person name="Pupilli F."/>
            <person name="Ortiz J.P.A."/>
            <person name="Leblanc O."/>
        </authorList>
    </citation>
    <scope>NUCLEOTIDE SEQUENCE [LARGE SCALE GENOMIC DNA]</scope>
    <source>
        <strain evidence="2">R1</strain>
        <tissue evidence="2">Leaf</tissue>
    </source>
</reference>
<protein>
    <submittedName>
        <fullName evidence="2">Uncharacterized protein</fullName>
    </submittedName>
</protein>